<dbReference type="EMBL" id="BGZK01002188">
    <property type="protein sequence ID" value="GBP91623.1"/>
    <property type="molecule type" value="Genomic_DNA"/>
</dbReference>
<reference evidence="1 2" key="1">
    <citation type="journal article" date="2019" name="Commun. Biol.">
        <title>The bagworm genome reveals a unique fibroin gene that provides high tensile strength.</title>
        <authorList>
            <person name="Kono N."/>
            <person name="Nakamura H."/>
            <person name="Ohtoshi R."/>
            <person name="Tomita M."/>
            <person name="Numata K."/>
            <person name="Arakawa K."/>
        </authorList>
    </citation>
    <scope>NUCLEOTIDE SEQUENCE [LARGE SCALE GENOMIC DNA]</scope>
</reference>
<organism evidence="1 2">
    <name type="scientific">Eumeta variegata</name>
    <name type="common">Bagworm moth</name>
    <name type="synonym">Eumeta japonica</name>
    <dbReference type="NCBI Taxonomy" id="151549"/>
    <lineage>
        <taxon>Eukaryota</taxon>
        <taxon>Metazoa</taxon>
        <taxon>Ecdysozoa</taxon>
        <taxon>Arthropoda</taxon>
        <taxon>Hexapoda</taxon>
        <taxon>Insecta</taxon>
        <taxon>Pterygota</taxon>
        <taxon>Neoptera</taxon>
        <taxon>Endopterygota</taxon>
        <taxon>Lepidoptera</taxon>
        <taxon>Glossata</taxon>
        <taxon>Ditrysia</taxon>
        <taxon>Tineoidea</taxon>
        <taxon>Psychidae</taxon>
        <taxon>Oiketicinae</taxon>
        <taxon>Eumeta</taxon>
    </lineage>
</organism>
<evidence type="ECO:0000313" key="2">
    <source>
        <dbReference type="Proteomes" id="UP000299102"/>
    </source>
</evidence>
<gene>
    <name evidence="1" type="ORF">EVAR_98040_1</name>
</gene>
<keyword evidence="2" id="KW-1185">Reference proteome</keyword>
<comment type="caution">
    <text evidence="1">The sequence shown here is derived from an EMBL/GenBank/DDBJ whole genome shotgun (WGS) entry which is preliminary data.</text>
</comment>
<evidence type="ECO:0000313" key="1">
    <source>
        <dbReference type="EMBL" id="GBP91623.1"/>
    </source>
</evidence>
<accession>A0A4C1ZXP4</accession>
<proteinExistence type="predicted"/>
<name>A0A4C1ZXP4_EUMVA</name>
<dbReference type="AlphaFoldDB" id="A0A4C1ZXP4"/>
<sequence>MSDGCSGNAVIEGECCNGVVGMKGSVVMGVVGNEVGAGRRNSRSLNANAKLLLHVCIFCEIIISHRSRQPNFVLLPITAWLNRIDYKIVLESSLRIFKV</sequence>
<protein>
    <submittedName>
        <fullName evidence="1">Uncharacterized protein</fullName>
    </submittedName>
</protein>
<dbReference type="Proteomes" id="UP000299102">
    <property type="component" value="Unassembled WGS sequence"/>
</dbReference>